<evidence type="ECO:0000313" key="3">
    <source>
        <dbReference type="EMBL" id="CAL4778915.1"/>
    </source>
</evidence>
<organism evidence="2">
    <name type="scientific">Cladocopium goreaui</name>
    <dbReference type="NCBI Taxonomy" id="2562237"/>
    <lineage>
        <taxon>Eukaryota</taxon>
        <taxon>Sar</taxon>
        <taxon>Alveolata</taxon>
        <taxon>Dinophyceae</taxon>
        <taxon>Suessiales</taxon>
        <taxon>Symbiodiniaceae</taxon>
        <taxon>Cladocopium</taxon>
    </lineage>
</organism>
<dbReference type="EMBL" id="CAMXCT010001611">
    <property type="protein sequence ID" value="CAI3991603.1"/>
    <property type="molecule type" value="Genomic_DNA"/>
</dbReference>
<dbReference type="EMBL" id="CAMXCT030001611">
    <property type="protein sequence ID" value="CAL4778915.1"/>
    <property type="molecule type" value="Genomic_DNA"/>
</dbReference>
<evidence type="ECO:0000313" key="4">
    <source>
        <dbReference type="Proteomes" id="UP001152797"/>
    </source>
</evidence>
<keyword evidence="1" id="KW-0812">Transmembrane</keyword>
<accession>A0A9P1CIH8</accession>
<sequence length="131" mass="14695">MAASFIPKVPTWFRPCNSEGPVVFAGEALLAEVEHICCYVLISMWLAWIVWFTWQARQAQRLDPVENMQSRVPVKLQGRQHAPQGSCEASVEGLAPSLSIVAQEEKKRTKRPSLLVALGIVEDKEKHEKQG</sequence>
<dbReference type="Proteomes" id="UP001152797">
    <property type="component" value="Unassembled WGS sequence"/>
</dbReference>
<protein>
    <submittedName>
        <fullName evidence="3">CLIP-associated protein</fullName>
    </submittedName>
</protein>
<feature type="transmembrane region" description="Helical" evidence="1">
    <location>
        <begin position="33"/>
        <end position="54"/>
    </location>
</feature>
<keyword evidence="1" id="KW-1133">Transmembrane helix</keyword>
<proteinExistence type="predicted"/>
<comment type="caution">
    <text evidence="2">The sequence shown here is derived from an EMBL/GenBank/DDBJ whole genome shotgun (WGS) entry which is preliminary data.</text>
</comment>
<dbReference type="AlphaFoldDB" id="A0A9P1CIH8"/>
<evidence type="ECO:0000313" key="2">
    <source>
        <dbReference type="EMBL" id="CAI3991603.1"/>
    </source>
</evidence>
<keyword evidence="1" id="KW-0472">Membrane</keyword>
<dbReference type="EMBL" id="CAMXCT020001611">
    <property type="protein sequence ID" value="CAL1144978.1"/>
    <property type="molecule type" value="Genomic_DNA"/>
</dbReference>
<keyword evidence="4" id="KW-1185">Reference proteome</keyword>
<evidence type="ECO:0000256" key="1">
    <source>
        <dbReference type="SAM" id="Phobius"/>
    </source>
</evidence>
<reference evidence="3 4" key="2">
    <citation type="submission" date="2024-05" db="EMBL/GenBank/DDBJ databases">
        <authorList>
            <person name="Chen Y."/>
            <person name="Shah S."/>
            <person name="Dougan E. K."/>
            <person name="Thang M."/>
            <person name="Chan C."/>
        </authorList>
    </citation>
    <scope>NUCLEOTIDE SEQUENCE [LARGE SCALE GENOMIC DNA]</scope>
</reference>
<name>A0A9P1CIH8_9DINO</name>
<gene>
    <name evidence="2" type="ORF">C1SCF055_LOCUS18500</name>
</gene>
<reference evidence="2" key="1">
    <citation type="submission" date="2022-10" db="EMBL/GenBank/DDBJ databases">
        <authorList>
            <person name="Chen Y."/>
            <person name="Dougan E. K."/>
            <person name="Chan C."/>
            <person name="Rhodes N."/>
            <person name="Thang M."/>
        </authorList>
    </citation>
    <scope>NUCLEOTIDE SEQUENCE</scope>
</reference>